<dbReference type="EMBL" id="JBEXAC010000004">
    <property type="protein sequence ID" value="MET7001624.1"/>
    <property type="molecule type" value="Genomic_DNA"/>
</dbReference>
<dbReference type="Gene3D" id="2.40.170.20">
    <property type="entry name" value="TonB-dependent receptor, beta-barrel domain"/>
    <property type="match status" value="1"/>
</dbReference>
<evidence type="ECO:0000259" key="5">
    <source>
        <dbReference type="Pfam" id="PF14905"/>
    </source>
</evidence>
<evidence type="ECO:0000313" key="7">
    <source>
        <dbReference type="Proteomes" id="UP001549749"/>
    </source>
</evidence>
<keyword evidence="7" id="KW-1185">Reference proteome</keyword>
<dbReference type="Proteomes" id="UP001549749">
    <property type="component" value="Unassembled WGS sequence"/>
</dbReference>
<dbReference type="SUPFAM" id="SSF49478">
    <property type="entry name" value="Cna protein B-type domain"/>
    <property type="match status" value="1"/>
</dbReference>
<evidence type="ECO:0000256" key="1">
    <source>
        <dbReference type="ARBA" id="ARBA00004442"/>
    </source>
</evidence>
<proteinExistence type="predicted"/>
<dbReference type="SUPFAM" id="SSF56935">
    <property type="entry name" value="Porins"/>
    <property type="match status" value="1"/>
</dbReference>
<comment type="subcellular location">
    <subcellularLocation>
        <location evidence="1">Cell outer membrane</location>
    </subcellularLocation>
</comment>
<keyword evidence="4" id="KW-0732">Signal</keyword>
<evidence type="ECO:0000256" key="2">
    <source>
        <dbReference type="ARBA" id="ARBA00023136"/>
    </source>
</evidence>
<dbReference type="Gene3D" id="2.170.130.10">
    <property type="entry name" value="TonB-dependent receptor, plug domain"/>
    <property type="match status" value="1"/>
</dbReference>
<dbReference type="PANTHER" id="PTHR40980">
    <property type="entry name" value="PLUG DOMAIN-CONTAINING PROTEIN"/>
    <property type="match status" value="1"/>
</dbReference>
<evidence type="ECO:0000313" key="6">
    <source>
        <dbReference type="EMBL" id="MET7001624.1"/>
    </source>
</evidence>
<keyword evidence="2" id="KW-0472">Membrane</keyword>
<protein>
    <submittedName>
        <fullName evidence="6">TonB-dependent receptor</fullName>
    </submittedName>
</protein>
<evidence type="ECO:0000256" key="3">
    <source>
        <dbReference type="ARBA" id="ARBA00023237"/>
    </source>
</evidence>
<dbReference type="Pfam" id="PF14905">
    <property type="entry name" value="OMP_b-brl_3"/>
    <property type="match status" value="1"/>
</dbReference>
<name>A0ABV2TF10_9BACT</name>
<evidence type="ECO:0000256" key="4">
    <source>
        <dbReference type="SAM" id="SignalP"/>
    </source>
</evidence>
<organism evidence="6 7">
    <name type="scientific">Chitinophaga defluvii</name>
    <dbReference type="NCBI Taxonomy" id="3163343"/>
    <lineage>
        <taxon>Bacteria</taxon>
        <taxon>Pseudomonadati</taxon>
        <taxon>Bacteroidota</taxon>
        <taxon>Chitinophagia</taxon>
        <taxon>Chitinophagales</taxon>
        <taxon>Chitinophagaceae</taxon>
        <taxon>Chitinophaga</taxon>
    </lineage>
</organism>
<keyword evidence="3" id="KW-0998">Cell outer membrane</keyword>
<dbReference type="InterPro" id="IPR037066">
    <property type="entry name" value="Plug_dom_sf"/>
</dbReference>
<dbReference type="InterPro" id="IPR041700">
    <property type="entry name" value="OMP_b-brl_3"/>
</dbReference>
<feature type="signal peptide" evidence="4">
    <location>
        <begin position="1"/>
        <end position="21"/>
    </location>
</feature>
<dbReference type="PANTHER" id="PTHR40980:SF4">
    <property type="entry name" value="TONB-DEPENDENT RECEPTOR-LIKE BETA-BARREL DOMAIN-CONTAINING PROTEIN"/>
    <property type="match status" value="1"/>
</dbReference>
<gene>
    <name evidence="6" type="ORF">ABR189_29850</name>
</gene>
<feature type="domain" description="Outer membrane protein beta-barrel" evidence="5">
    <location>
        <begin position="389"/>
        <end position="773"/>
    </location>
</feature>
<accession>A0ABV2TF10</accession>
<comment type="caution">
    <text evidence="6">The sequence shown here is derived from an EMBL/GenBank/DDBJ whole genome shotgun (WGS) entry which is preliminary data.</text>
</comment>
<keyword evidence="6" id="KW-0675">Receptor</keyword>
<dbReference type="RefSeq" id="WP_354664199.1">
    <property type="nucleotide sequence ID" value="NZ_JBEXAC010000004.1"/>
</dbReference>
<reference evidence="6 7" key="1">
    <citation type="submission" date="2024-06" db="EMBL/GenBank/DDBJ databases">
        <title>Chitinophaga defluvii sp. nov., isolated from municipal sewage.</title>
        <authorList>
            <person name="Zhang L."/>
        </authorList>
    </citation>
    <scope>NUCLEOTIDE SEQUENCE [LARGE SCALE GENOMIC DNA]</scope>
    <source>
        <strain evidence="6 7">H8</strain>
    </source>
</reference>
<dbReference type="InterPro" id="IPR036942">
    <property type="entry name" value="Beta-barrel_TonB_sf"/>
</dbReference>
<sequence>MMTALFRILILLTITHFSVHAQVTLKGKAVDDKTGERIGFATVSLFSMKDSGLVKGQIADSTGTFILQGILPGKFILQLSSYGYGKLYRELLLDSMANRLIDLGDLRMPAVFSQLNEVVVTGARPAIERLSDKLILNVSGNPFFTTATNTIDILKKAPGLEVSGDGTILMSGRITPGVFIDGKPVSMSAEELQNYLNSLSPDMIASIEVINNPSSRYDGEYKGIIDIKLKRDMTLGWKGNASINLQQNAYTLADNNLLLTYKTKQLTYTARLSYRTGKGIYDYEALQHLANTNIMATNTRRVTGNNNFNYQLGADYNFKKGQHLGVVLRAFRSNREINAFNTLHTTDSAAQKLIFHTNSLNSSAPTQYNYAADLNYATVIGKTQMEILGTIVKIKNRQNEDIQNRDNNQLLDYWKTILKNDIFIRSGQIDLSHSINKTRLLAGAKFSFTTTKNDIHYDTLDKKDAFITDSSRTNNFHYNEYISAAYISYERTGTKWGYSLSLRAEHTHSKANAITQSEVIIRDYLTWLPSFNLNYRINSNRQVNLSFSRRMTRPNFVQLNPFRSYNSPLNYYAGNPYLQPSKTSMLSIAYTQQAFNISLQLGRESDPMTRYPEYDSVTNILEYLGRNLPYNDFASIEISFPVTVNKWWKMSHNIRGNYKKEPTPYHNITYTIPIYNYTISGSQVFTLPQGMTFDISYYYRSINGNGLYIIKPEKNVDLGWQKSWMKGRINTKVNYYDIFNTYRIALIFREKQLINNQLSHWFGNRKLGLTLSYNFGQSTYKAKQAGKNEEESRAGM</sequence>
<feature type="chain" id="PRO_5046672889" evidence="4">
    <location>
        <begin position="22"/>
        <end position="796"/>
    </location>
</feature>